<comment type="subcellular location">
    <subcellularLocation>
        <location evidence="1">Cytoplasm</location>
    </subcellularLocation>
</comment>
<dbReference type="SUPFAM" id="SSF50729">
    <property type="entry name" value="PH domain-like"/>
    <property type="match status" value="1"/>
</dbReference>
<dbReference type="PANTHER" id="PTHR16290:SF0">
    <property type="entry name" value="DECAPPING PROTEIN 1, ISOFORM A"/>
    <property type="match status" value="1"/>
</dbReference>
<evidence type="ECO:0000313" key="5">
    <source>
        <dbReference type="EMBL" id="EGB12785.1"/>
    </source>
</evidence>
<organism evidence="6">
    <name type="scientific">Aureococcus anophagefferens</name>
    <name type="common">Harmful bloom alga</name>
    <dbReference type="NCBI Taxonomy" id="44056"/>
    <lineage>
        <taxon>Eukaryota</taxon>
        <taxon>Sar</taxon>
        <taxon>Stramenopiles</taxon>
        <taxon>Ochrophyta</taxon>
        <taxon>Pelagophyceae</taxon>
        <taxon>Pelagomonadales</taxon>
        <taxon>Pelagomonadaceae</taxon>
        <taxon>Aureococcus</taxon>
    </lineage>
</organism>
<dbReference type="PANTHER" id="PTHR16290">
    <property type="entry name" value="TRANSCRIPTION FACTOR SMIF DECAPPING ENZYME DCP1"/>
    <property type="match status" value="1"/>
</dbReference>
<gene>
    <name evidence="5" type="ORF">AURANDRAFT_17384</name>
</gene>
<evidence type="ECO:0000256" key="1">
    <source>
        <dbReference type="ARBA" id="ARBA00004496"/>
    </source>
</evidence>
<protein>
    <submittedName>
        <fullName evidence="5">Uncharacterized protein</fullName>
    </submittedName>
</protein>
<dbReference type="GO" id="GO:0003729">
    <property type="term" value="F:mRNA binding"/>
    <property type="evidence" value="ECO:0007669"/>
    <property type="project" value="TreeGrafter"/>
</dbReference>
<comment type="similarity">
    <text evidence="2">Belongs to the DCP1 family.</text>
</comment>
<dbReference type="Pfam" id="PF06058">
    <property type="entry name" value="DCP1"/>
    <property type="match status" value="1"/>
</dbReference>
<evidence type="ECO:0000313" key="6">
    <source>
        <dbReference type="Proteomes" id="UP000002729"/>
    </source>
</evidence>
<keyword evidence="6" id="KW-1185">Reference proteome</keyword>
<dbReference type="InterPro" id="IPR011993">
    <property type="entry name" value="PH-like_dom_sf"/>
</dbReference>
<dbReference type="AlphaFoldDB" id="F0XWJ8"/>
<feature type="non-terminal residue" evidence="5">
    <location>
        <position position="81"/>
    </location>
</feature>
<dbReference type="OrthoDB" id="440673at2759"/>
<evidence type="ECO:0000256" key="3">
    <source>
        <dbReference type="ARBA" id="ARBA00022490"/>
    </source>
</evidence>
<dbReference type="CDD" id="cd13182">
    <property type="entry name" value="EVH1-like_Dcp1"/>
    <property type="match status" value="1"/>
</dbReference>
<dbReference type="GO" id="GO:0006397">
    <property type="term" value="P:mRNA processing"/>
    <property type="evidence" value="ECO:0007669"/>
    <property type="project" value="UniProtKB-KW"/>
</dbReference>
<sequence>LKRVDPEITEILASATHATLYNFASEEWERGDVEGPLFIAKRRSQPRYRLVVLNRLSMSNLVEDVDAGFEIEVVDRYLIFR</sequence>
<dbReference type="OMA" id="YRNANCE"/>
<evidence type="ECO:0000256" key="2">
    <source>
        <dbReference type="ARBA" id="ARBA00008778"/>
    </source>
</evidence>
<name>F0XWJ8_AURAN</name>
<dbReference type="RefSeq" id="XP_009032426.1">
    <property type="nucleotide sequence ID" value="XM_009034178.1"/>
</dbReference>
<dbReference type="KEGG" id="aaf:AURANDRAFT_17384"/>
<dbReference type="GO" id="GO:0000290">
    <property type="term" value="P:deadenylation-dependent decapping of nuclear-transcribed mRNA"/>
    <property type="evidence" value="ECO:0007669"/>
    <property type="project" value="InterPro"/>
</dbReference>
<accession>F0XWJ8</accession>
<reference evidence="5 6" key="1">
    <citation type="journal article" date="2011" name="Proc. Natl. Acad. Sci. U.S.A.">
        <title>Niche of harmful alga Aureococcus anophagefferens revealed through ecogenomics.</title>
        <authorList>
            <person name="Gobler C.J."/>
            <person name="Berry D.L."/>
            <person name="Dyhrman S.T."/>
            <person name="Wilhelm S.W."/>
            <person name="Salamov A."/>
            <person name="Lobanov A.V."/>
            <person name="Zhang Y."/>
            <person name="Collier J.L."/>
            <person name="Wurch L.L."/>
            <person name="Kustka A.B."/>
            <person name="Dill B.D."/>
            <person name="Shah M."/>
            <person name="VerBerkmoes N.C."/>
            <person name="Kuo A."/>
            <person name="Terry A."/>
            <person name="Pangilinan J."/>
            <person name="Lindquist E.A."/>
            <person name="Lucas S."/>
            <person name="Paulsen I.T."/>
            <person name="Hattenrath-Lehmann T.K."/>
            <person name="Talmage S.C."/>
            <person name="Walker E.A."/>
            <person name="Koch F."/>
            <person name="Burson A.M."/>
            <person name="Marcoval M.A."/>
            <person name="Tang Y.Z."/>
            <person name="Lecleir G.R."/>
            <person name="Coyne K.J."/>
            <person name="Berg G.M."/>
            <person name="Bertrand E.M."/>
            <person name="Saito M.A."/>
            <person name="Gladyshev V.N."/>
            <person name="Grigoriev I.V."/>
        </authorList>
    </citation>
    <scope>NUCLEOTIDE SEQUENCE [LARGE SCALE GENOMIC DNA]</scope>
    <source>
        <strain evidence="6">CCMP 1984</strain>
    </source>
</reference>
<dbReference type="GO" id="GO:0000932">
    <property type="term" value="C:P-body"/>
    <property type="evidence" value="ECO:0007669"/>
    <property type="project" value="TreeGrafter"/>
</dbReference>
<proteinExistence type="inferred from homology"/>
<dbReference type="Gene3D" id="2.30.29.30">
    <property type="entry name" value="Pleckstrin-homology domain (PH domain)/Phosphotyrosine-binding domain (PTB)"/>
    <property type="match status" value="1"/>
</dbReference>
<dbReference type="InParanoid" id="F0XWJ8"/>
<dbReference type="GO" id="GO:0008047">
    <property type="term" value="F:enzyme activator activity"/>
    <property type="evidence" value="ECO:0007669"/>
    <property type="project" value="InterPro"/>
</dbReference>
<dbReference type="eggNOG" id="KOG2868">
    <property type="taxonomic scope" value="Eukaryota"/>
</dbReference>
<keyword evidence="4" id="KW-0507">mRNA processing</keyword>
<dbReference type="InterPro" id="IPR010334">
    <property type="entry name" value="Dcp1"/>
</dbReference>
<dbReference type="EMBL" id="GL833120">
    <property type="protein sequence ID" value="EGB12785.1"/>
    <property type="molecule type" value="Genomic_DNA"/>
</dbReference>
<feature type="non-terminal residue" evidence="5">
    <location>
        <position position="1"/>
    </location>
</feature>
<dbReference type="GO" id="GO:0031087">
    <property type="term" value="P:deadenylation-independent decapping of nuclear-transcribed mRNA"/>
    <property type="evidence" value="ECO:0007669"/>
    <property type="project" value="TreeGrafter"/>
</dbReference>
<dbReference type="GeneID" id="20218826"/>
<keyword evidence="3" id="KW-0963">Cytoplasm</keyword>
<evidence type="ECO:0000256" key="4">
    <source>
        <dbReference type="ARBA" id="ARBA00022664"/>
    </source>
</evidence>
<dbReference type="Proteomes" id="UP000002729">
    <property type="component" value="Unassembled WGS sequence"/>
</dbReference>